<keyword evidence="13" id="KW-1185">Reference proteome</keyword>
<evidence type="ECO:0000256" key="5">
    <source>
        <dbReference type="ARBA" id="ARBA00022989"/>
    </source>
</evidence>
<dbReference type="PANTHER" id="PTHR24228">
    <property type="entry name" value="B2 BRADYKININ RECEPTOR/ANGIOTENSIN II RECEPTOR"/>
    <property type="match status" value="1"/>
</dbReference>
<feature type="transmembrane region" description="Helical" evidence="10">
    <location>
        <begin position="32"/>
        <end position="55"/>
    </location>
</feature>
<dbReference type="AlphaFoldDB" id="A0AAV8XF50"/>
<dbReference type="SUPFAM" id="SSF81321">
    <property type="entry name" value="Family A G protein-coupled receptor-like"/>
    <property type="match status" value="1"/>
</dbReference>
<evidence type="ECO:0000256" key="6">
    <source>
        <dbReference type="ARBA" id="ARBA00023040"/>
    </source>
</evidence>
<evidence type="ECO:0000256" key="7">
    <source>
        <dbReference type="ARBA" id="ARBA00023136"/>
    </source>
</evidence>
<evidence type="ECO:0000256" key="4">
    <source>
        <dbReference type="ARBA" id="ARBA00022692"/>
    </source>
</evidence>
<keyword evidence="5 10" id="KW-1133">Transmembrane helix</keyword>
<keyword evidence="9" id="KW-0807">Transducer</keyword>
<evidence type="ECO:0000313" key="13">
    <source>
        <dbReference type="Proteomes" id="UP001162162"/>
    </source>
</evidence>
<dbReference type="GO" id="GO:0004930">
    <property type="term" value="F:G protein-coupled receptor activity"/>
    <property type="evidence" value="ECO:0007669"/>
    <property type="project" value="UniProtKB-KW"/>
</dbReference>
<protein>
    <recommendedName>
        <fullName evidence="11">G-protein coupled receptors family 1 profile domain-containing protein</fullName>
    </recommendedName>
</protein>
<keyword evidence="7 10" id="KW-0472">Membrane</keyword>
<dbReference type="Proteomes" id="UP001162162">
    <property type="component" value="Unassembled WGS sequence"/>
</dbReference>
<keyword evidence="3" id="KW-1003">Cell membrane</keyword>
<dbReference type="Gene3D" id="1.20.1070.10">
    <property type="entry name" value="Rhodopsin 7-helix transmembrane proteins"/>
    <property type="match status" value="1"/>
</dbReference>
<dbReference type="InterPro" id="IPR017452">
    <property type="entry name" value="GPCR_Rhodpsn_7TM"/>
</dbReference>
<gene>
    <name evidence="12" type="ORF">NQ318_009378</name>
</gene>
<keyword evidence="6" id="KW-0297">G-protein coupled receptor</keyword>
<dbReference type="EMBL" id="JAPWTK010000675">
    <property type="protein sequence ID" value="KAJ8937175.1"/>
    <property type="molecule type" value="Genomic_DNA"/>
</dbReference>
<proteinExistence type="inferred from homology"/>
<evidence type="ECO:0000256" key="2">
    <source>
        <dbReference type="ARBA" id="ARBA00010663"/>
    </source>
</evidence>
<dbReference type="PROSITE" id="PS50262">
    <property type="entry name" value="G_PROTEIN_RECEP_F1_2"/>
    <property type="match status" value="1"/>
</dbReference>
<feature type="domain" description="G-protein coupled receptors family 1 profile" evidence="11">
    <location>
        <begin position="13"/>
        <end position="126"/>
    </location>
</feature>
<sequence>MADPYSAPPTWSRYVLISCHQYYNQLYSKLSIWIQLVCIWGVAFLLMLPPLLGIWGQLGLNPSTFSCTILKKNGKSPKKVIFLVGFVLPCAVIILAYSCIYYSVRKSRKKLKSHQRQLKRDGFVKY</sequence>
<reference evidence="12" key="1">
    <citation type="journal article" date="2023" name="Insect Mol. Biol.">
        <title>Genome sequencing provides insights into the evolution of gene families encoding plant cell wall-degrading enzymes in longhorned beetles.</title>
        <authorList>
            <person name="Shin N.R."/>
            <person name="Okamura Y."/>
            <person name="Kirsch R."/>
            <person name="Pauchet Y."/>
        </authorList>
    </citation>
    <scope>NUCLEOTIDE SEQUENCE</scope>
    <source>
        <strain evidence="12">AMC_N1</strain>
    </source>
</reference>
<evidence type="ECO:0000256" key="8">
    <source>
        <dbReference type="ARBA" id="ARBA00023170"/>
    </source>
</evidence>
<organism evidence="12 13">
    <name type="scientific">Aromia moschata</name>
    <dbReference type="NCBI Taxonomy" id="1265417"/>
    <lineage>
        <taxon>Eukaryota</taxon>
        <taxon>Metazoa</taxon>
        <taxon>Ecdysozoa</taxon>
        <taxon>Arthropoda</taxon>
        <taxon>Hexapoda</taxon>
        <taxon>Insecta</taxon>
        <taxon>Pterygota</taxon>
        <taxon>Neoptera</taxon>
        <taxon>Endopterygota</taxon>
        <taxon>Coleoptera</taxon>
        <taxon>Polyphaga</taxon>
        <taxon>Cucujiformia</taxon>
        <taxon>Chrysomeloidea</taxon>
        <taxon>Cerambycidae</taxon>
        <taxon>Cerambycinae</taxon>
        <taxon>Callichromatini</taxon>
        <taxon>Aromia</taxon>
    </lineage>
</organism>
<name>A0AAV8XF50_9CUCU</name>
<dbReference type="GO" id="GO:0005886">
    <property type="term" value="C:plasma membrane"/>
    <property type="evidence" value="ECO:0007669"/>
    <property type="project" value="UniProtKB-SubCell"/>
</dbReference>
<evidence type="ECO:0000256" key="10">
    <source>
        <dbReference type="SAM" id="Phobius"/>
    </source>
</evidence>
<feature type="transmembrane region" description="Helical" evidence="10">
    <location>
        <begin position="80"/>
        <end position="104"/>
    </location>
</feature>
<evidence type="ECO:0000313" key="12">
    <source>
        <dbReference type="EMBL" id="KAJ8937175.1"/>
    </source>
</evidence>
<keyword evidence="8" id="KW-0675">Receptor</keyword>
<evidence type="ECO:0000256" key="9">
    <source>
        <dbReference type="ARBA" id="ARBA00023224"/>
    </source>
</evidence>
<keyword evidence="4 10" id="KW-0812">Transmembrane</keyword>
<comment type="subcellular location">
    <subcellularLocation>
        <location evidence="1">Cell membrane</location>
        <topology evidence="1">Multi-pass membrane protein</topology>
    </subcellularLocation>
</comment>
<evidence type="ECO:0000256" key="3">
    <source>
        <dbReference type="ARBA" id="ARBA00022475"/>
    </source>
</evidence>
<comment type="similarity">
    <text evidence="2">Belongs to the G-protein coupled receptor 1 family.</text>
</comment>
<dbReference type="Pfam" id="PF00001">
    <property type="entry name" value="7tm_1"/>
    <property type="match status" value="1"/>
</dbReference>
<evidence type="ECO:0000259" key="11">
    <source>
        <dbReference type="PROSITE" id="PS50262"/>
    </source>
</evidence>
<dbReference type="PANTHER" id="PTHR24228:SF71">
    <property type="entry name" value="PROTEIN TRAPPED IN ENDODERM-1"/>
    <property type="match status" value="1"/>
</dbReference>
<dbReference type="InterPro" id="IPR000276">
    <property type="entry name" value="GPCR_Rhodpsn"/>
</dbReference>
<evidence type="ECO:0000256" key="1">
    <source>
        <dbReference type="ARBA" id="ARBA00004651"/>
    </source>
</evidence>
<accession>A0AAV8XF50</accession>
<comment type="caution">
    <text evidence="12">The sequence shown here is derived from an EMBL/GenBank/DDBJ whole genome shotgun (WGS) entry which is preliminary data.</text>
</comment>